<dbReference type="Pfam" id="PF00246">
    <property type="entry name" value="Peptidase_M14"/>
    <property type="match status" value="1"/>
</dbReference>
<protein>
    <recommendedName>
        <fullName evidence="11">Zinc carboxypeptidase A 1</fullName>
    </recommendedName>
</protein>
<keyword evidence="4" id="KW-0645">Protease</keyword>
<dbReference type="FunFam" id="3.30.70.340:FF:000002">
    <property type="entry name" value="Carboxypeptidase A"/>
    <property type="match status" value="1"/>
</dbReference>
<evidence type="ECO:0000259" key="14">
    <source>
        <dbReference type="PROSITE" id="PS52035"/>
    </source>
</evidence>
<comment type="similarity">
    <text evidence="2 12">Belongs to the peptidase M14 family.</text>
</comment>
<keyword evidence="3" id="KW-0121">Carboxypeptidase</keyword>
<dbReference type="PRINTS" id="PR00765">
    <property type="entry name" value="CRBOXYPTASEA"/>
</dbReference>
<evidence type="ECO:0000256" key="12">
    <source>
        <dbReference type="PROSITE-ProRule" id="PRU01379"/>
    </source>
</evidence>
<evidence type="ECO:0000256" key="11">
    <source>
        <dbReference type="ARBA" id="ARBA00069039"/>
    </source>
</evidence>
<evidence type="ECO:0000256" key="8">
    <source>
        <dbReference type="ARBA" id="ARBA00022833"/>
    </source>
</evidence>
<dbReference type="PANTHER" id="PTHR11705:SF140">
    <property type="entry name" value="FI02848P-RELATED"/>
    <property type="match status" value="1"/>
</dbReference>
<dbReference type="PROSITE" id="PS52035">
    <property type="entry name" value="PEPTIDASE_M14"/>
    <property type="match status" value="1"/>
</dbReference>
<dbReference type="SMART" id="SM00631">
    <property type="entry name" value="Zn_pept"/>
    <property type="match status" value="1"/>
</dbReference>
<dbReference type="GO" id="GO:0008270">
    <property type="term" value="F:zinc ion binding"/>
    <property type="evidence" value="ECO:0007669"/>
    <property type="project" value="InterPro"/>
</dbReference>
<evidence type="ECO:0000256" key="1">
    <source>
        <dbReference type="ARBA" id="ARBA00001947"/>
    </source>
</evidence>
<keyword evidence="9" id="KW-0482">Metalloprotease</keyword>
<evidence type="ECO:0000256" key="3">
    <source>
        <dbReference type="ARBA" id="ARBA00022645"/>
    </source>
</evidence>
<feature type="active site" description="Proton donor/acceptor" evidence="12">
    <location>
        <position position="390"/>
    </location>
</feature>
<keyword evidence="16" id="KW-1185">Reference proteome</keyword>
<feature type="chain" id="PRO_5040282119" description="Zinc carboxypeptidase A 1" evidence="13">
    <location>
        <begin position="24"/>
        <end position="429"/>
    </location>
</feature>
<keyword evidence="8" id="KW-0862">Zinc</keyword>
<evidence type="ECO:0000256" key="2">
    <source>
        <dbReference type="ARBA" id="ARBA00005988"/>
    </source>
</evidence>
<reference evidence="15" key="1">
    <citation type="submission" date="2022-01" db="EMBL/GenBank/DDBJ databases">
        <authorList>
            <person name="King R."/>
        </authorList>
    </citation>
    <scope>NUCLEOTIDE SEQUENCE</scope>
</reference>
<dbReference type="InterPro" id="IPR000834">
    <property type="entry name" value="Peptidase_M14"/>
</dbReference>
<dbReference type="Gene3D" id="3.30.70.340">
    <property type="entry name" value="Metallocarboxypeptidase-like"/>
    <property type="match status" value="1"/>
</dbReference>
<dbReference type="AlphaFoldDB" id="A0A9P0IPF5"/>
<keyword evidence="6 13" id="KW-0732">Signal</keyword>
<dbReference type="InterPro" id="IPR036990">
    <property type="entry name" value="M14A-like_propep"/>
</dbReference>
<reference evidence="15" key="2">
    <citation type="submission" date="2022-10" db="EMBL/GenBank/DDBJ databases">
        <authorList>
            <consortium name="ENA_rothamsted_submissions"/>
            <consortium name="culmorum"/>
            <person name="King R."/>
        </authorList>
    </citation>
    <scope>NUCLEOTIDE SEQUENCE</scope>
</reference>
<dbReference type="Proteomes" id="UP001153620">
    <property type="component" value="Chromosome 1"/>
</dbReference>
<name>A0A9P0IPF5_9DIPT</name>
<evidence type="ECO:0000256" key="6">
    <source>
        <dbReference type="ARBA" id="ARBA00022729"/>
    </source>
</evidence>
<dbReference type="EMBL" id="OU895877">
    <property type="protein sequence ID" value="CAH1713178.1"/>
    <property type="molecule type" value="Genomic_DNA"/>
</dbReference>
<evidence type="ECO:0000313" key="15">
    <source>
        <dbReference type="EMBL" id="CAH1713178.1"/>
    </source>
</evidence>
<dbReference type="GO" id="GO:0006508">
    <property type="term" value="P:proteolysis"/>
    <property type="evidence" value="ECO:0007669"/>
    <property type="project" value="UniProtKB-KW"/>
</dbReference>
<evidence type="ECO:0000256" key="9">
    <source>
        <dbReference type="ARBA" id="ARBA00023049"/>
    </source>
</evidence>
<organism evidence="15 16">
    <name type="scientific">Chironomus riparius</name>
    <dbReference type="NCBI Taxonomy" id="315576"/>
    <lineage>
        <taxon>Eukaryota</taxon>
        <taxon>Metazoa</taxon>
        <taxon>Ecdysozoa</taxon>
        <taxon>Arthropoda</taxon>
        <taxon>Hexapoda</taxon>
        <taxon>Insecta</taxon>
        <taxon>Pterygota</taxon>
        <taxon>Neoptera</taxon>
        <taxon>Endopterygota</taxon>
        <taxon>Diptera</taxon>
        <taxon>Nematocera</taxon>
        <taxon>Chironomoidea</taxon>
        <taxon>Chironomidae</taxon>
        <taxon>Chironominae</taxon>
        <taxon>Chironomus</taxon>
    </lineage>
</organism>
<accession>A0A9P0IPF5</accession>
<dbReference type="GO" id="GO:0004181">
    <property type="term" value="F:metallocarboxypeptidase activity"/>
    <property type="evidence" value="ECO:0007669"/>
    <property type="project" value="InterPro"/>
</dbReference>
<dbReference type="SUPFAM" id="SSF53187">
    <property type="entry name" value="Zn-dependent exopeptidases"/>
    <property type="match status" value="1"/>
</dbReference>
<dbReference type="InterPro" id="IPR003146">
    <property type="entry name" value="M14A_act_pep"/>
</dbReference>
<evidence type="ECO:0000256" key="10">
    <source>
        <dbReference type="ARBA" id="ARBA00023157"/>
    </source>
</evidence>
<keyword evidence="5" id="KW-0479">Metal-binding</keyword>
<dbReference type="GO" id="GO:0005615">
    <property type="term" value="C:extracellular space"/>
    <property type="evidence" value="ECO:0007669"/>
    <property type="project" value="TreeGrafter"/>
</dbReference>
<proteinExistence type="inferred from homology"/>
<dbReference type="PANTHER" id="PTHR11705">
    <property type="entry name" value="PROTEASE FAMILY M14 CARBOXYPEPTIDASE A,B"/>
    <property type="match status" value="1"/>
</dbReference>
<dbReference type="SUPFAM" id="SSF54897">
    <property type="entry name" value="Protease propeptides/inhibitors"/>
    <property type="match status" value="1"/>
</dbReference>
<dbReference type="Gene3D" id="3.40.630.10">
    <property type="entry name" value="Zn peptidases"/>
    <property type="match status" value="1"/>
</dbReference>
<dbReference type="OrthoDB" id="3626597at2759"/>
<evidence type="ECO:0000256" key="4">
    <source>
        <dbReference type="ARBA" id="ARBA00022670"/>
    </source>
</evidence>
<keyword evidence="10" id="KW-1015">Disulfide bond</keyword>
<evidence type="ECO:0000256" key="5">
    <source>
        <dbReference type="ARBA" id="ARBA00022723"/>
    </source>
</evidence>
<comment type="cofactor">
    <cofactor evidence="1">
        <name>Zn(2+)</name>
        <dbReference type="ChEBI" id="CHEBI:29105"/>
    </cofactor>
</comment>
<dbReference type="Pfam" id="PF02244">
    <property type="entry name" value="Propep_M14"/>
    <property type="match status" value="1"/>
</dbReference>
<dbReference type="FunFam" id="3.40.630.10:FF:000001">
    <property type="entry name" value="Carboxypeptidase B"/>
    <property type="match status" value="1"/>
</dbReference>
<keyword evidence="7" id="KW-0378">Hydrolase</keyword>
<evidence type="ECO:0000256" key="7">
    <source>
        <dbReference type="ARBA" id="ARBA00022801"/>
    </source>
</evidence>
<feature type="signal peptide" evidence="13">
    <location>
        <begin position="1"/>
        <end position="23"/>
    </location>
</feature>
<gene>
    <name evidence="15" type="ORF">CHIRRI_LOCUS2869</name>
</gene>
<evidence type="ECO:0000313" key="16">
    <source>
        <dbReference type="Proteomes" id="UP001153620"/>
    </source>
</evidence>
<sequence>MKIFNEKFSILLLMMPIIAFCDSHRTYDGYKVYEVTLGTQNDVNFLKSLTEVDDDDSFDFWSLQSTVGSVSTVMVKPDRQNWFEKSLANRNIQYRVSIMDLENVINEERQYQLKMKSIHWGRSMNSDEMRFDRYYEHDEINKYLDSLASSHKNVEVKVIGKSYEGRDIKVIKITNGDGIEKKNSIFIDAGIHAREWIAPATALYVVQQLLNDESMAKILNILDIVVNPVVNPDGYQYTHKKERLWRKTRSKNIPGCVGTDGNRNFDFHWGEVGASPIPCMETYRGNKAFSEKETQALRDAVGEIKDTCKFYLTLHSYGNYMLYPWGYTSKLPDTWKDLDDIAQIGASAIKNATGTTYTVGSSTNVLYAAAGGSDDYMFAVFNVPISITMELPGGGQNGFDMPASKIDETVHESSIGIFAMIQAVGQKYN</sequence>
<feature type="domain" description="Peptidase M14" evidence="14">
    <location>
        <begin position="133"/>
        <end position="424"/>
    </location>
</feature>
<evidence type="ECO:0000256" key="13">
    <source>
        <dbReference type="SAM" id="SignalP"/>
    </source>
</evidence>
<dbReference type="CDD" id="cd03860">
    <property type="entry name" value="M14_CP_A-B_like"/>
    <property type="match status" value="1"/>
</dbReference>